<evidence type="ECO:0000313" key="3">
    <source>
        <dbReference type="Proteomes" id="UP000314294"/>
    </source>
</evidence>
<reference evidence="2 3" key="1">
    <citation type="submission" date="2019-03" db="EMBL/GenBank/DDBJ databases">
        <title>First draft genome of Liparis tanakae, snailfish: a comprehensive survey of snailfish specific genes.</title>
        <authorList>
            <person name="Kim W."/>
            <person name="Song I."/>
            <person name="Jeong J.-H."/>
            <person name="Kim D."/>
            <person name="Kim S."/>
            <person name="Ryu S."/>
            <person name="Song J.Y."/>
            <person name="Lee S.K."/>
        </authorList>
    </citation>
    <scope>NUCLEOTIDE SEQUENCE [LARGE SCALE GENOMIC DNA]</scope>
    <source>
        <tissue evidence="2">Muscle</tissue>
    </source>
</reference>
<accession>A0A4Z2F0H4</accession>
<comment type="caution">
    <text evidence="2">The sequence shown here is derived from an EMBL/GenBank/DDBJ whole genome shotgun (WGS) entry which is preliminary data.</text>
</comment>
<dbReference type="AlphaFoldDB" id="A0A4Z2F0H4"/>
<feature type="region of interest" description="Disordered" evidence="1">
    <location>
        <begin position="1"/>
        <end position="29"/>
    </location>
</feature>
<proteinExistence type="predicted"/>
<feature type="region of interest" description="Disordered" evidence="1">
    <location>
        <begin position="182"/>
        <end position="201"/>
    </location>
</feature>
<evidence type="ECO:0000256" key="1">
    <source>
        <dbReference type="SAM" id="MobiDB-lite"/>
    </source>
</evidence>
<gene>
    <name evidence="2" type="ORF">EYF80_055199</name>
</gene>
<dbReference type="OrthoDB" id="10651297at2759"/>
<organism evidence="2 3">
    <name type="scientific">Liparis tanakae</name>
    <name type="common">Tanaka's snailfish</name>
    <dbReference type="NCBI Taxonomy" id="230148"/>
    <lineage>
        <taxon>Eukaryota</taxon>
        <taxon>Metazoa</taxon>
        <taxon>Chordata</taxon>
        <taxon>Craniata</taxon>
        <taxon>Vertebrata</taxon>
        <taxon>Euteleostomi</taxon>
        <taxon>Actinopterygii</taxon>
        <taxon>Neopterygii</taxon>
        <taxon>Teleostei</taxon>
        <taxon>Neoteleostei</taxon>
        <taxon>Acanthomorphata</taxon>
        <taxon>Eupercaria</taxon>
        <taxon>Perciformes</taxon>
        <taxon>Cottioidei</taxon>
        <taxon>Cottales</taxon>
        <taxon>Liparidae</taxon>
        <taxon>Liparis</taxon>
    </lineage>
</organism>
<feature type="compositionally biased region" description="Basic and acidic residues" evidence="1">
    <location>
        <begin position="7"/>
        <end position="27"/>
    </location>
</feature>
<sequence length="201" mass="21706">MSHWRRQREGEVERKKKEGRKVVEGKDKKMKSVQWLQKVGCLKKRAMNLWSFTSNTFFWRRAPWRAKPRMGSAGPPSSPSLLAAASDDASAVESDILRLPCVRLSAADHGELSGAFDGGRRESVNRRVACGPGTPHGPPGRAAPPAGDLDDAFSCSTDDGVCSDAGPIDTGCTALELEPEPGTTRLWAPPPQGTSELLNVL</sequence>
<feature type="region of interest" description="Disordered" evidence="1">
    <location>
        <begin position="130"/>
        <end position="150"/>
    </location>
</feature>
<dbReference type="EMBL" id="SRLO01001921">
    <property type="protein sequence ID" value="TNN34635.1"/>
    <property type="molecule type" value="Genomic_DNA"/>
</dbReference>
<name>A0A4Z2F0H4_9TELE</name>
<dbReference type="Proteomes" id="UP000314294">
    <property type="component" value="Unassembled WGS sequence"/>
</dbReference>
<keyword evidence="3" id="KW-1185">Reference proteome</keyword>
<protein>
    <submittedName>
        <fullName evidence="2">Uncharacterized protein</fullName>
    </submittedName>
</protein>
<evidence type="ECO:0000313" key="2">
    <source>
        <dbReference type="EMBL" id="TNN34635.1"/>
    </source>
</evidence>